<evidence type="ECO:0000256" key="3">
    <source>
        <dbReference type="ARBA" id="ARBA00022480"/>
    </source>
</evidence>
<keyword evidence="10 12" id="KW-0807">Transducer</keyword>
<dbReference type="PANTHER" id="PTHR11394">
    <property type="entry name" value="TASTE RECEPTOR TYPE 2"/>
    <property type="match status" value="1"/>
</dbReference>
<feature type="transmembrane region" description="Helical" evidence="13">
    <location>
        <begin position="265"/>
        <end position="285"/>
    </location>
</feature>
<dbReference type="GO" id="GO:0004930">
    <property type="term" value="F:G protein-coupled receptor activity"/>
    <property type="evidence" value="ECO:0007669"/>
    <property type="project" value="UniProtKB-KW"/>
</dbReference>
<feature type="transmembrane region" description="Helical" evidence="13">
    <location>
        <begin position="87"/>
        <end position="109"/>
    </location>
</feature>
<keyword evidence="4 12" id="KW-0716">Sensory transduction</keyword>
<organism evidence="14 15">
    <name type="scientific">Dipodomys ordii</name>
    <name type="common">Ord's kangaroo rat</name>
    <dbReference type="NCBI Taxonomy" id="10020"/>
    <lineage>
        <taxon>Eukaryota</taxon>
        <taxon>Metazoa</taxon>
        <taxon>Chordata</taxon>
        <taxon>Craniata</taxon>
        <taxon>Vertebrata</taxon>
        <taxon>Euteleostomi</taxon>
        <taxon>Mammalia</taxon>
        <taxon>Eutheria</taxon>
        <taxon>Euarchontoglires</taxon>
        <taxon>Glires</taxon>
        <taxon>Rodentia</taxon>
        <taxon>Castorimorpha</taxon>
        <taxon>Heteromyidae</taxon>
        <taxon>Dipodomyinae</taxon>
        <taxon>Dipodomys</taxon>
    </lineage>
</organism>
<sequence>MSCLLKALPAVVSVVEFTLGLFGNGFIVLTNGIAWIRTRKLSLIDMILTGLAVSQVCFLCVTMSAAPLHIPHESMFRSKSLVVSFDILWTGSNYLWLACNTCLSVFYFFRIASFSSPAFLWVRWRIRSLLRVIFLAAVISYFVFLIFVERLGNNLTQGWAQMEKNTTFSVTENISNFIIHHILFNVTLVFFFLVSLVSLLLLILSLWRHSGRMEGLGLRPGDLSTKAHVKALKTMISFLALFIVHCVAEAMIVACSLFDSAVTNSFARVLIFFNPSVHPFLLILWNSRLKQALLCVVKMLRGEITTRFYRQS</sequence>
<proteinExistence type="inferred from homology"/>
<evidence type="ECO:0000256" key="12">
    <source>
        <dbReference type="RuleBase" id="RU004424"/>
    </source>
</evidence>
<feature type="transmembrane region" description="Helical" evidence="13">
    <location>
        <begin position="236"/>
        <end position="259"/>
    </location>
</feature>
<dbReference type="InParanoid" id="A0A1S3FV83"/>
<dbReference type="GO" id="GO:0033038">
    <property type="term" value="F:bitter taste receptor activity"/>
    <property type="evidence" value="ECO:0007669"/>
    <property type="project" value="InterPro"/>
</dbReference>
<keyword evidence="3 12" id="KW-0919">Taste</keyword>
<dbReference type="GO" id="GO:0016020">
    <property type="term" value="C:membrane"/>
    <property type="evidence" value="ECO:0007669"/>
    <property type="project" value="UniProtKB-SubCell"/>
</dbReference>
<keyword evidence="9 12" id="KW-0675">Receptor</keyword>
<accession>A0A1S3FV83</accession>
<evidence type="ECO:0000256" key="5">
    <source>
        <dbReference type="ARBA" id="ARBA00022692"/>
    </source>
</evidence>
<dbReference type="SUPFAM" id="SSF81321">
    <property type="entry name" value="Family A G protein-coupled receptor-like"/>
    <property type="match status" value="1"/>
</dbReference>
<comment type="similarity">
    <text evidence="2 11">Belongs to the G-protein coupled receptor T2R family.</text>
</comment>
<keyword evidence="7 12" id="KW-0297">G-protein coupled receptor</keyword>
<dbReference type="KEGG" id="dord:105992201"/>
<evidence type="ECO:0000256" key="9">
    <source>
        <dbReference type="ARBA" id="ARBA00023170"/>
    </source>
</evidence>
<feature type="transmembrane region" description="Helical" evidence="13">
    <location>
        <begin position="178"/>
        <end position="204"/>
    </location>
</feature>
<dbReference type="PANTHER" id="PTHR11394:SF76">
    <property type="entry name" value="TASTE RECEPTOR TYPE 2"/>
    <property type="match status" value="1"/>
</dbReference>
<reference evidence="15" key="1">
    <citation type="submission" date="2025-08" db="UniProtKB">
        <authorList>
            <consortium name="RefSeq"/>
        </authorList>
    </citation>
    <scope>IDENTIFICATION</scope>
    <source>
        <tissue evidence="15">Kidney</tissue>
    </source>
</reference>
<evidence type="ECO:0000256" key="8">
    <source>
        <dbReference type="ARBA" id="ARBA00023136"/>
    </source>
</evidence>
<evidence type="ECO:0000256" key="6">
    <source>
        <dbReference type="ARBA" id="ARBA00022989"/>
    </source>
</evidence>
<keyword evidence="6 13" id="KW-1133">Transmembrane helix</keyword>
<keyword evidence="5 12" id="KW-0812">Transmembrane</keyword>
<dbReference type="RefSeq" id="XP_012880478.1">
    <property type="nucleotide sequence ID" value="XM_013025024.1"/>
</dbReference>
<dbReference type="OrthoDB" id="8876749at2759"/>
<dbReference type="Pfam" id="PF05296">
    <property type="entry name" value="TAS2R"/>
    <property type="match status" value="1"/>
</dbReference>
<feature type="transmembrane region" description="Helical" evidence="13">
    <location>
        <begin position="43"/>
        <end position="67"/>
    </location>
</feature>
<protein>
    <recommendedName>
        <fullName evidence="12">Taste receptor type 2</fullName>
    </recommendedName>
</protein>
<dbReference type="Proteomes" id="UP000081671">
    <property type="component" value="Unplaced"/>
</dbReference>
<evidence type="ECO:0000256" key="7">
    <source>
        <dbReference type="ARBA" id="ARBA00023040"/>
    </source>
</evidence>
<dbReference type="AlphaFoldDB" id="A0A1S3FV83"/>
<dbReference type="InterPro" id="IPR007960">
    <property type="entry name" value="TAS2R"/>
</dbReference>
<keyword evidence="14" id="KW-1185">Reference proteome</keyword>
<comment type="subcellular location">
    <subcellularLocation>
        <location evidence="1 12">Membrane</location>
        <topology evidence="1 12">Multi-pass membrane protein</topology>
    </subcellularLocation>
</comment>
<evidence type="ECO:0000256" key="11">
    <source>
        <dbReference type="RuleBase" id="RU004423"/>
    </source>
</evidence>
<dbReference type="FunCoup" id="A0A1S3FV83">
    <property type="interactions" value="65"/>
</dbReference>
<evidence type="ECO:0000256" key="10">
    <source>
        <dbReference type="ARBA" id="ARBA00023224"/>
    </source>
</evidence>
<evidence type="ECO:0000313" key="14">
    <source>
        <dbReference type="Proteomes" id="UP000081671"/>
    </source>
</evidence>
<feature type="transmembrane region" description="Helical" evidence="13">
    <location>
        <begin position="129"/>
        <end position="148"/>
    </location>
</feature>
<dbReference type="GeneID" id="105992201"/>
<gene>
    <name evidence="15" type="primary">LOC105992201</name>
</gene>
<keyword evidence="8 12" id="KW-0472">Membrane</keyword>
<feature type="transmembrane region" description="Helical" evidence="13">
    <location>
        <begin position="12"/>
        <end position="36"/>
    </location>
</feature>
<dbReference type="CDD" id="cd13950">
    <property type="entry name" value="7tm_TAS2R"/>
    <property type="match status" value="1"/>
</dbReference>
<dbReference type="Gene3D" id="1.20.1070.10">
    <property type="entry name" value="Rhodopsin 7-helix transmembrane proteins"/>
    <property type="match status" value="1"/>
</dbReference>
<evidence type="ECO:0000313" key="15">
    <source>
        <dbReference type="RefSeq" id="XP_012880478.1"/>
    </source>
</evidence>
<evidence type="ECO:0000256" key="4">
    <source>
        <dbReference type="ARBA" id="ARBA00022606"/>
    </source>
</evidence>
<dbReference type="FunFam" id="1.20.1070.10:FF:000055">
    <property type="entry name" value="Taste receptor type 2"/>
    <property type="match status" value="1"/>
</dbReference>
<evidence type="ECO:0000256" key="2">
    <source>
        <dbReference type="ARBA" id="ARBA00007376"/>
    </source>
</evidence>
<evidence type="ECO:0000256" key="1">
    <source>
        <dbReference type="ARBA" id="ARBA00004141"/>
    </source>
</evidence>
<evidence type="ECO:0000256" key="13">
    <source>
        <dbReference type="SAM" id="Phobius"/>
    </source>
</evidence>
<name>A0A1S3FV83_DIPOR</name>